<evidence type="ECO:0000256" key="1">
    <source>
        <dbReference type="SAM" id="SignalP"/>
    </source>
</evidence>
<dbReference type="EMBL" id="BJOL01000016">
    <property type="protein sequence ID" value="GED58861.1"/>
    <property type="molecule type" value="Genomic_DNA"/>
</dbReference>
<dbReference type="Gene3D" id="2.60.40.10">
    <property type="entry name" value="Immunoglobulins"/>
    <property type="match status" value="1"/>
</dbReference>
<feature type="signal peptide" evidence="1">
    <location>
        <begin position="1"/>
        <end position="20"/>
    </location>
</feature>
<dbReference type="Proteomes" id="UP000319498">
    <property type="component" value="Unassembled WGS sequence"/>
</dbReference>
<sequence length="155" mass="17514">MLLKRLKKTTLMLASLMVIASHVPAVSSAGTKVTATASNQGNNRPYVKILTPPSNKSESPTIYFNEQPKIQWFQSDPDNNTVFKTFWVLVYDKNFNNIYSSTVLPQNTSNTTNSFEIPVTLPRNQTLYIAVSVQDESGNWSWTDDGMHFMYIQTP</sequence>
<dbReference type="AlphaFoldDB" id="A0A837KJF4"/>
<name>A0A837KJF4_9BACL</name>
<dbReference type="EMBL" id="LDCN01000007">
    <property type="protein sequence ID" value="KLH97161.1"/>
    <property type="molecule type" value="Genomic_DNA"/>
</dbReference>
<gene>
    <name evidence="3" type="ORF">AA984_21610</name>
    <name evidence="2" type="ORF">BFO01nite_29930</name>
</gene>
<keyword evidence="1" id="KW-0732">Signal</keyword>
<dbReference type="InterPro" id="IPR013783">
    <property type="entry name" value="Ig-like_fold"/>
</dbReference>
<dbReference type="Proteomes" id="UP000035218">
    <property type="component" value="Unassembled WGS sequence"/>
</dbReference>
<reference evidence="3 4" key="1">
    <citation type="submission" date="2015-05" db="EMBL/GenBank/DDBJ databases">
        <title>Genome sequencing project for genomic taxonomy and phylogenomics of Bacillus-like bacteria.</title>
        <authorList>
            <person name="Liu B."/>
            <person name="Wang J."/>
            <person name="Zhu Y."/>
            <person name="Liu G."/>
            <person name="Chen Q."/>
            <person name="Chen Z."/>
            <person name="Lan J."/>
            <person name="Che J."/>
            <person name="Ge C."/>
            <person name="Shi H."/>
            <person name="Pan Z."/>
            <person name="Liu X."/>
        </authorList>
    </citation>
    <scope>NUCLEOTIDE SEQUENCE [LARGE SCALE GENOMIC DNA]</scope>
    <source>
        <strain evidence="3 4">DSM 9885</strain>
    </source>
</reference>
<keyword evidence="5" id="KW-1185">Reference proteome</keyword>
<evidence type="ECO:0000313" key="3">
    <source>
        <dbReference type="EMBL" id="KLH97161.1"/>
    </source>
</evidence>
<evidence type="ECO:0000313" key="5">
    <source>
        <dbReference type="Proteomes" id="UP000319498"/>
    </source>
</evidence>
<reference evidence="2 5" key="2">
    <citation type="submission" date="2019-06" db="EMBL/GenBank/DDBJ databases">
        <title>Whole genome shotgun sequence of Brevibacillus formosus NBRC 15716.</title>
        <authorList>
            <person name="Hosoyama A."/>
            <person name="Uohara A."/>
            <person name="Ohji S."/>
            <person name="Ichikawa N."/>
        </authorList>
    </citation>
    <scope>NUCLEOTIDE SEQUENCE [LARGE SCALE GENOMIC DNA]</scope>
    <source>
        <strain evidence="2 5">NBRC 15716</strain>
    </source>
</reference>
<accession>A0A837KJF4</accession>
<evidence type="ECO:0000313" key="2">
    <source>
        <dbReference type="EMBL" id="GED58861.1"/>
    </source>
</evidence>
<evidence type="ECO:0008006" key="6">
    <source>
        <dbReference type="Google" id="ProtNLM"/>
    </source>
</evidence>
<dbReference type="GeneID" id="87587652"/>
<proteinExistence type="predicted"/>
<organism evidence="3 4">
    <name type="scientific">Brevibacillus formosus</name>
    <dbReference type="NCBI Taxonomy" id="54913"/>
    <lineage>
        <taxon>Bacteria</taxon>
        <taxon>Bacillati</taxon>
        <taxon>Bacillota</taxon>
        <taxon>Bacilli</taxon>
        <taxon>Bacillales</taxon>
        <taxon>Paenibacillaceae</taxon>
        <taxon>Brevibacillus</taxon>
    </lineage>
</organism>
<comment type="caution">
    <text evidence="3">The sequence shown here is derived from an EMBL/GenBank/DDBJ whole genome shotgun (WGS) entry which is preliminary data.</text>
</comment>
<dbReference type="RefSeq" id="WP_047072698.1">
    <property type="nucleotide sequence ID" value="NZ_BJOL01000016.1"/>
</dbReference>
<protein>
    <recommendedName>
        <fullName evidence="6">Ig-like domain-containing protein</fullName>
    </recommendedName>
</protein>
<dbReference type="OrthoDB" id="2088379at2"/>
<evidence type="ECO:0000313" key="4">
    <source>
        <dbReference type="Proteomes" id="UP000035218"/>
    </source>
</evidence>
<feature type="chain" id="PRO_5039180983" description="Ig-like domain-containing protein" evidence="1">
    <location>
        <begin position="21"/>
        <end position="155"/>
    </location>
</feature>